<proteinExistence type="predicted"/>
<gene>
    <name evidence="1" type="ORF">CEY00_Acc18561</name>
</gene>
<evidence type="ECO:0000313" key="2">
    <source>
        <dbReference type="Proteomes" id="UP000241394"/>
    </source>
</evidence>
<dbReference type="STRING" id="1590841.A0A2R6QHT6"/>
<dbReference type="EMBL" id="NKQK01000016">
    <property type="protein sequence ID" value="PSS08187.1"/>
    <property type="molecule type" value="Genomic_DNA"/>
</dbReference>
<organism evidence="1 2">
    <name type="scientific">Actinidia chinensis var. chinensis</name>
    <name type="common">Chinese soft-hair kiwi</name>
    <dbReference type="NCBI Taxonomy" id="1590841"/>
    <lineage>
        <taxon>Eukaryota</taxon>
        <taxon>Viridiplantae</taxon>
        <taxon>Streptophyta</taxon>
        <taxon>Embryophyta</taxon>
        <taxon>Tracheophyta</taxon>
        <taxon>Spermatophyta</taxon>
        <taxon>Magnoliopsida</taxon>
        <taxon>eudicotyledons</taxon>
        <taxon>Gunneridae</taxon>
        <taxon>Pentapetalae</taxon>
        <taxon>asterids</taxon>
        <taxon>Ericales</taxon>
        <taxon>Actinidiaceae</taxon>
        <taxon>Actinidia</taxon>
    </lineage>
</organism>
<keyword evidence="2" id="KW-1185">Reference proteome</keyword>
<accession>A0A2R6QHT6</accession>
<dbReference type="InParanoid" id="A0A2R6QHT6"/>
<name>A0A2R6QHT6_ACTCC</name>
<sequence>MLRISHKYGKSGAQVLFSMGALEHIASCRAINMQIKVLFMCSLASSISFSLRPSAYIMYQGSLRRIDAKFGRDLDVDKRRMIIAPILRLVFSLTSLIDASEFFEISH</sequence>
<dbReference type="Proteomes" id="UP000241394">
    <property type="component" value="Chromosome LG16"/>
</dbReference>
<evidence type="ECO:0000313" key="1">
    <source>
        <dbReference type="EMBL" id="PSS08187.1"/>
    </source>
</evidence>
<dbReference type="OrthoDB" id="10622693at2759"/>
<reference evidence="2" key="2">
    <citation type="journal article" date="2018" name="BMC Genomics">
        <title>A manually annotated Actinidia chinensis var. chinensis (kiwifruit) genome highlights the challenges associated with draft genomes and gene prediction in plants.</title>
        <authorList>
            <person name="Pilkington S.M."/>
            <person name="Crowhurst R."/>
            <person name="Hilario E."/>
            <person name="Nardozza S."/>
            <person name="Fraser L."/>
            <person name="Peng Y."/>
            <person name="Gunaseelan K."/>
            <person name="Simpson R."/>
            <person name="Tahir J."/>
            <person name="Deroles S.C."/>
            <person name="Templeton K."/>
            <person name="Luo Z."/>
            <person name="Davy M."/>
            <person name="Cheng C."/>
            <person name="McNeilage M."/>
            <person name="Scaglione D."/>
            <person name="Liu Y."/>
            <person name="Zhang Q."/>
            <person name="Datson P."/>
            <person name="De Silva N."/>
            <person name="Gardiner S.E."/>
            <person name="Bassett H."/>
            <person name="Chagne D."/>
            <person name="McCallum J."/>
            <person name="Dzierzon H."/>
            <person name="Deng C."/>
            <person name="Wang Y.Y."/>
            <person name="Barron L."/>
            <person name="Manako K."/>
            <person name="Bowen J."/>
            <person name="Foster T.M."/>
            <person name="Erridge Z.A."/>
            <person name="Tiffin H."/>
            <person name="Waite C.N."/>
            <person name="Davies K.M."/>
            <person name="Grierson E.P."/>
            <person name="Laing W.A."/>
            <person name="Kirk R."/>
            <person name="Chen X."/>
            <person name="Wood M."/>
            <person name="Montefiori M."/>
            <person name="Brummell D.A."/>
            <person name="Schwinn K.E."/>
            <person name="Catanach A."/>
            <person name="Fullerton C."/>
            <person name="Li D."/>
            <person name="Meiyalaghan S."/>
            <person name="Nieuwenhuizen N."/>
            <person name="Read N."/>
            <person name="Prakash R."/>
            <person name="Hunter D."/>
            <person name="Zhang H."/>
            <person name="McKenzie M."/>
            <person name="Knabel M."/>
            <person name="Harris A."/>
            <person name="Allan A.C."/>
            <person name="Gleave A."/>
            <person name="Chen A."/>
            <person name="Janssen B.J."/>
            <person name="Plunkett B."/>
            <person name="Ampomah-Dwamena C."/>
            <person name="Voogd C."/>
            <person name="Leif D."/>
            <person name="Lafferty D."/>
            <person name="Souleyre E.J.F."/>
            <person name="Varkonyi-Gasic E."/>
            <person name="Gambi F."/>
            <person name="Hanley J."/>
            <person name="Yao J.L."/>
            <person name="Cheung J."/>
            <person name="David K.M."/>
            <person name="Warren B."/>
            <person name="Marsh K."/>
            <person name="Snowden K.C."/>
            <person name="Lin-Wang K."/>
            <person name="Brian L."/>
            <person name="Martinez-Sanchez M."/>
            <person name="Wang M."/>
            <person name="Ileperuma N."/>
            <person name="Macnee N."/>
            <person name="Campin R."/>
            <person name="McAtee P."/>
            <person name="Drummond R.S.M."/>
            <person name="Espley R.V."/>
            <person name="Ireland H.S."/>
            <person name="Wu R."/>
            <person name="Atkinson R.G."/>
            <person name="Karunairetnam S."/>
            <person name="Bulley S."/>
            <person name="Chunkath S."/>
            <person name="Hanley Z."/>
            <person name="Storey R."/>
            <person name="Thrimawithana A.H."/>
            <person name="Thomson S."/>
            <person name="David C."/>
            <person name="Testolin R."/>
            <person name="Huang H."/>
            <person name="Hellens R.P."/>
            <person name="Schaffer R.J."/>
        </authorList>
    </citation>
    <scope>NUCLEOTIDE SEQUENCE [LARGE SCALE GENOMIC DNA]</scope>
    <source>
        <strain evidence="2">cv. Red5</strain>
    </source>
</reference>
<comment type="caution">
    <text evidence="1">The sequence shown here is derived from an EMBL/GenBank/DDBJ whole genome shotgun (WGS) entry which is preliminary data.</text>
</comment>
<dbReference type="AlphaFoldDB" id="A0A2R6QHT6"/>
<protein>
    <submittedName>
        <fullName evidence="1">Nuclear pore complex protein</fullName>
    </submittedName>
</protein>
<reference evidence="1 2" key="1">
    <citation type="submission" date="2017-07" db="EMBL/GenBank/DDBJ databases">
        <title>An improved, manually edited Actinidia chinensis var. chinensis (kiwifruit) genome highlights the challenges associated with draft genomes and gene prediction in plants.</title>
        <authorList>
            <person name="Pilkington S."/>
            <person name="Crowhurst R."/>
            <person name="Hilario E."/>
            <person name="Nardozza S."/>
            <person name="Fraser L."/>
            <person name="Peng Y."/>
            <person name="Gunaseelan K."/>
            <person name="Simpson R."/>
            <person name="Tahir J."/>
            <person name="Deroles S."/>
            <person name="Templeton K."/>
            <person name="Luo Z."/>
            <person name="Davy M."/>
            <person name="Cheng C."/>
            <person name="Mcneilage M."/>
            <person name="Scaglione D."/>
            <person name="Liu Y."/>
            <person name="Zhang Q."/>
            <person name="Datson P."/>
            <person name="De Silva N."/>
            <person name="Gardiner S."/>
            <person name="Bassett H."/>
            <person name="Chagne D."/>
            <person name="Mccallum J."/>
            <person name="Dzierzon H."/>
            <person name="Deng C."/>
            <person name="Wang Y.-Y."/>
            <person name="Barron N."/>
            <person name="Manako K."/>
            <person name="Bowen J."/>
            <person name="Foster T."/>
            <person name="Erridge Z."/>
            <person name="Tiffin H."/>
            <person name="Waite C."/>
            <person name="Davies K."/>
            <person name="Grierson E."/>
            <person name="Laing W."/>
            <person name="Kirk R."/>
            <person name="Chen X."/>
            <person name="Wood M."/>
            <person name="Montefiori M."/>
            <person name="Brummell D."/>
            <person name="Schwinn K."/>
            <person name="Catanach A."/>
            <person name="Fullerton C."/>
            <person name="Li D."/>
            <person name="Meiyalaghan S."/>
            <person name="Nieuwenhuizen N."/>
            <person name="Read N."/>
            <person name="Prakash R."/>
            <person name="Hunter D."/>
            <person name="Zhang H."/>
            <person name="Mckenzie M."/>
            <person name="Knabel M."/>
            <person name="Harris A."/>
            <person name="Allan A."/>
            <person name="Chen A."/>
            <person name="Janssen B."/>
            <person name="Plunkett B."/>
            <person name="Dwamena C."/>
            <person name="Voogd C."/>
            <person name="Leif D."/>
            <person name="Lafferty D."/>
            <person name="Souleyre E."/>
            <person name="Varkonyi-Gasic E."/>
            <person name="Gambi F."/>
            <person name="Hanley J."/>
            <person name="Yao J.-L."/>
            <person name="Cheung J."/>
            <person name="David K."/>
            <person name="Warren B."/>
            <person name="Marsh K."/>
            <person name="Snowden K."/>
            <person name="Lin-Wang K."/>
            <person name="Brian L."/>
            <person name="Martinez-Sanchez M."/>
            <person name="Wang M."/>
            <person name="Ileperuma N."/>
            <person name="Macnee N."/>
            <person name="Campin R."/>
            <person name="Mcatee P."/>
            <person name="Drummond R."/>
            <person name="Espley R."/>
            <person name="Ireland H."/>
            <person name="Wu R."/>
            <person name="Atkinson R."/>
            <person name="Karunairetnam S."/>
            <person name="Bulley S."/>
            <person name="Chunkath S."/>
            <person name="Hanley Z."/>
            <person name="Storey R."/>
            <person name="Thrimawithana A."/>
            <person name="Thomson S."/>
            <person name="David C."/>
            <person name="Testolin R."/>
        </authorList>
    </citation>
    <scope>NUCLEOTIDE SEQUENCE [LARGE SCALE GENOMIC DNA]</scope>
    <source>
        <strain evidence="2">cv. Red5</strain>
        <tissue evidence="1">Young leaf</tissue>
    </source>
</reference>
<dbReference type="Gramene" id="PSS08187">
    <property type="protein sequence ID" value="PSS08187"/>
    <property type="gene ID" value="CEY00_Acc18561"/>
</dbReference>